<evidence type="ECO:0000256" key="4">
    <source>
        <dbReference type="ARBA" id="ARBA00022833"/>
    </source>
</evidence>
<dbReference type="InterPro" id="IPR055438">
    <property type="entry name" value="AstE_AspA_cat"/>
</dbReference>
<dbReference type="Gene3D" id="3.40.630.10">
    <property type="entry name" value="Zn peptidases"/>
    <property type="match status" value="1"/>
</dbReference>
<keyword evidence="8" id="KW-1185">Reference proteome</keyword>
<gene>
    <name evidence="7" type="ORF">EI982_06010</name>
</gene>
<evidence type="ECO:0000313" key="7">
    <source>
        <dbReference type="EMBL" id="QGX94374.1"/>
    </source>
</evidence>
<feature type="region of interest" description="Disordered" evidence="5">
    <location>
        <begin position="265"/>
        <end position="288"/>
    </location>
</feature>
<dbReference type="GeneID" id="43369067"/>
<keyword evidence="4" id="KW-0862">Zinc</keyword>
<dbReference type="RefSeq" id="WP_157688609.1">
    <property type="nucleotide sequence ID" value="NZ_CP034345.1"/>
</dbReference>
<evidence type="ECO:0000256" key="3">
    <source>
        <dbReference type="ARBA" id="ARBA00022801"/>
    </source>
</evidence>
<dbReference type="GO" id="GO:0005829">
    <property type="term" value="C:cytosol"/>
    <property type="evidence" value="ECO:0007669"/>
    <property type="project" value="TreeGrafter"/>
</dbReference>
<dbReference type="EMBL" id="CP034345">
    <property type="protein sequence ID" value="QGX94374.1"/>
    <property type="molecule type" value="Genomic_DNA"/>
</dbReference>
<comment type="cofactor">
    <cofactor evidence="1">
        <name>Zn(2+)</name>
        <dbReference type="ChEBI" id="CHEBI:29105"/>
    </cofactor>
</comment>
<evidence type="ECO:0000256" key="2">
    <source>
        <dbReference type="ARBA" id="ARBA00022723"/>
    </source>
</evidence>
<protein>
    <submittedName>
        <fullName evidence="7">Succinylglutamate desuccinylase</fullName>
    </submittedName>
</protein>
<evidence type="ECO:0000256" key="5">
    <source>
        <dbReference type="SAM" id="MobiDB-lite"/>
    </source>
</evidence>
<dbReference type="InterPro" id="IPR050178">
    <property type="entry name" value="AspA/AstE_fam"/>
</dbReference>
<dbReference type="PANTHER" id="PTHR15162:SF7">
    <property type="entry name" value="SUCCINYLGLUTAMATE DESUCCINYLASE"/>
    <property type="match status" value="1"/>
</dbReference>
<keyword evidence="3" id="KW-0378">Hydrolase</keyword>
<name>A0A6B9F7N2_9EURY</name>
<sequence length="288" mass="30810">MRIREFGDDPQVAVVAAVHGDEPCGPRAVDELLSDPPSFRRPVKFVVANEGALDRDVRYLDDDLNRAFPGDENAESHERRLAPRLLAEVEDCTTLALHSTQSYADPFALVDTVDPETASLCAHLPIDAVVETDAYAGGRLIDYPGTVEVECGLQWSDGAAENARLVIDAFLAAAGVLPSEAGLETADGDVPIFRLTGRVPKAPATEHEVFVENFERVPAGVPFAAADGDDRVADEPFYPILMSAEGYESVFGYAGERVGRLADIADPADGHSSRGASSTSVRSRSSIQ</sequence>
<dbReference type="GO" id="GO:0046872">
    <property type="term" value="F:metal ion binding"/>
    <property type="evidence" value="ECO:0007669"/>
    <property type="project" value="UniProtKB-KW"/>
</dbReference>
<keyword evidence="2" id="KW-0479">Metal-binding</keyword>
<dbReference type="AlphaFoldDB" id="A0A6B9F7N2"/>
<dbReference type="Proteomes" id="UP000428325">
    <property type="component" value="Chromosome"/>
</dbReference>
<dbReference type="OrthoDB" id="323389at2157"/>
<dbReference type="KEGG" id="hra:EI982_06010"/>
<dbReference type="Pfam" id="PF24827">
    <property type="entry name" value="AstE_AspA_cat"/>
    <property type="match status" value="1"/>
</dbReference>
<organism evidence="7 8">
    <name type="scientific">Haloplanus rallus</name>
    <dbReference type="NCBI Taxonomy" id="1816183"/>
    <lineage>
        <taxon>Archaea</taxon>
        <taxon>Methanobacteriati</taxon>
        <taxon>Methanobacteriota</taxon>
        <taxon>Stenosarchaea group</taxon>
        <taxon>Halobacteria</taxon>
        <taxon>Halobacteriales</taxon>
        <taxon>Haloferacaceae</taxon>
        <taxon>Haloplanus</taxon>
    </lineage>
</organism>
<feature type="compositionally biased region" description="Low complexity" evidence="5">
    <location>
        <begin position="273"/>
        <end position="288"/>
    </location>
</feature>
<reference evidence="7 8" key="1">
    <citation type="submission" date="2018-12" db="EMBL/GenBank/DDBJ databases">
        <title>Complete genome sequence of Haloplanus rallus MBLA0036.</title>
        <authorList>
            <person name="Nam Y.-d."/>
            <person name="Kang J."/>
            <person name="Chung W.-H."/>
            <person name="Park Y.S."/>
        </authorList>
    </citation>
    <scope>NUCLEOTIDE SEQUENCE [LARGE SCALE GENOMIC DNA]</scope>
    <source>
        <strain evidence="7 8">MBLA0036</strain>
    </source>
</reference>
<dbReference type="GO" id="GO:0016788">
    <property type="term" value="F:hydrolase activity, acting on ester bonds"/>
    <property type="evidence" value="ECO:0007669"/>
    <property type="project" value="InterPro"/>
</dbReference>
<evidence type="ECO:0000256" key="1">
    <source>
        <dbReference type="ARBA" id="ARBA00001947"/>
    </source>
</evidence>
<dbReference type="PANTHER" id="PTHR15162">
    <property type="entry name" value="ASPARTOACYLASE"/>
    <property type="match status" value="1"/>
</dbReference>
<feature type="domain" description="Succinylglutamate desuccinylase/Aspartoacylase catalytic" evidence="6">
    <location>
        <begin position="9"/>
        <end position="86"/>
    </location>
</feature>
<accession>A0A6B9F7N2</accession>
<dbReference type="SUPFAM" id="SSF53187">
    <property type="entry name" value="Zn-dependent exopeptidases"/>
    <property type="match status" value="1"/>
</dbReference>
<evidence type="ECO:0000313" key="8">
    <source>
        <dbReference type="Proteomes" id="UP000428325"/>
    </source>
</evidence>
<proteinExistence type="predicted"/>
<evidence type="ECO:0000259" key="6">
    <source>
        <dbReference type="Pfam" id="PF24827"/>
    </source>
</evidence>